<keyword evidence="4 7" id="KW-0012">Acyltransferase</keyword>
<dbReference type="PANTHER" id="PTHR43420:SF51">
    <property type="entry name" value="PEPTIDYL-LYSINE N-ACETYLTRANSFERASE YIAC"/>
    <property type="match status" value="1"/>
</dbReference>
<dbReference type="AlphaFoldDB" id="A0A6S6WVY2"/>
<dbReference type="Gene3D" id="3.40.630.30">
    <property type="match status" value="1"/>
</dbReference>
<keyword evidence="8" id="KW-1185">Reference proteome</keyword>
<dbReference type="EMBL" id="CADCXY010000009">
    <property type="protein sequence ID" value="CAB0151995.1"/>
    <property type="molecule type" value="Genomic_DNA"/>
</dbReference>
<dbReference type="Proteomes" id="UP000481517">
    <property type="component" value="Unassembled WGS sequence"/>
</dbReference>
<evidence type="ECO:0000313" key="8">
    <source>
        <dbReference type="Proteomes" id="UP000481517"/>
    </source>
</evidence>
<dbReference type="PROSITE" id="PS51186">
    <property type="entry name" value="GNAT"/>
    <property type="match status" value="1"/>
</dbReference>
<evidence type="ECO:0000256" key="5">
    <source>
        <dbReference type="RuleBase" id="RU363094"/>
    </source>
</evidence>
<keyword evidence="2 5" id="KW-0963">Cytoplasm</keyword>
<dbReference type="CDD" id="cd04301">
    <property type="entry name" value="NAT_SF"/>
    <property type="match status" value="1"/>
</dbReference>
<evidence type="ECO:0000256" key="4">
    <source>
        <dbReference type="ARBA" id="ARBA00023315"/>
    </source>
</evidence>
<dbReference type="EC" id="2.3.1.266" evidence="5"/>
<evidence type="ECO:0000256" key="2">
    <source>
        <dbReference type="ARBA" id="ARBA00022490"/>
    </source>
</evidence>
<sequence length="145" mass="16585">MIKLLHSYHTELYRIETSSHAGPWSEALLQDCFGDGYEVYGWLDQQQKLLAFYIIQRVLDEITLMNIAVMPEAQGAGIGRHLLEHLQATASTENATLWLEVRASNERALKLYQLNGFAEVGRRRGYYARGAEREDAVIMRWSGKP</sequence>
<dbReference type="InterPro" id="IPR006464">
    <property type="entry name" value="AcTrfase_RimI/Ard1"/>
</dbReference>
<evidence type="ECO:0000256" key="1">
    <source>
        <dbReference type="ARBA" id="ARBA00005395"/>
    </source>
</evidence>
<comment type="subcellular location">
    <subcellularLocation>
        <location evidence="5">Cytoplasm</location>
    </subcellularLocation>
</comment>
<accession>A0A6S6WVY2</accession>
<dbReference type="RefSeq" id="WP_173921300.1">
    <property type="nucleotide sequence ID" value="NZ_CADCXY010000009.1"/>
</dbReference>
<organism evidence="7 8">
    <name type="scientific">Pseudidiomarina piscicola</name>
    <dbReference type="NCBI Taxonomy" id="2614830"/>
    <lineage>
        <taxon>Bacteria</taxon>
        <taxon>Pseudomonadati</taxon>
        <taxon>Pseudomonadota</taxon>
        <taxon>Gammaproteobacteria</taxon>
        <taxon>Alteromonadales</taxon>
        <taxon>Idiomarinaceae</taxon>
        <taxon>Pseudidiomarina</taxon>
    </lineage>
</organism>
<keyword evidence="3 7" id="KW-0808">Transferase</keyword>
<feature type="domain" description="N-acetyltransferase" evidence="6">
    <location>
        <begin position="1"/>
        <end position="144"/>
    </location>
</feature>
<proteinExistence type="inferred from homology"/>
<dbReference type="PANTHER" id="PTHR43420">
    <property type="entry name" value="ACETYLTRANSFERASE"/>
    <property type="match status" value="1"/>
</dbReference>
<dbReference type="InterPro" id="IPR016181">
    <property type="entry name" value="Acyl_CoA_acyltransferase"/>
</dbReference>
<evidence type="ECO:0000256" key="3">
    <source>
        <dbReference type="ARBA" id="ARBA00022679"/>
    </source>
</evidence>
<dbReference type="SUPFAM" id="SSF55729">
    <property type="entry name" value="Acyl-CoA N-acyltransferases (Nat)"/>
    <property type="match status" value="1"/>
</dbReference>
<dbReference type="GO" id="GO:0008999">
    <property type="term" value="F:protein-N-terminal-alanine acetyltransferase activity"/>
    <property type="evidence" value="ECO:0007669"/>
    <property type="project" value="UniProtKB-EC"/>
</dbReference>
<reference evidence="7 8" key="1">
    <citation type="submission" date="2020-02" db="EMBL/GenBank/DDBJ databases">
        <authorList>
            <person name="Rodrigo-Torres L."/>
            <person name="Arahal R. D."/>
            <person name="Lucena T."/>
        </authorList>
    </citation>
    <scope>NUCLEOTIDE SEQUENCE [LARGE SCALE GENOMIC DNA]</scope>
    <source>
        <strain evidence="7 8">CECT 9734</strain>
    </source>
</reference>
<dbReference type="Pfam" id="PF00583">
    <property type="entry name" value="Acetyltransf_1"/>
    <property type="match status" value="1"/>
</dbReference>
<name>A0A6S6WVY2_9GAMM</name>
<evidence type="ECO:0000259" key="6">
    <source>
        <dbReference type="PROSITE" id="PS51186"/>
    </source>
</evidence>
<comment type="function">
    <text evidence="5">Acetylates the N-terminal alanine of ribosomal protein bS18.</text>
</comment>
<dbReference type="GO" id="GO:0005737">
    <property type="term" value="C:cytoplasm"/>
    <property type="evidence" value="ECO:0007669"/>
    <property type="project" value="UniProtKB-SubCell"/>
</dbReference>
<dbReference type="InterPro" id="IPR050680">
    <property type="entry name" value="YpeA/RimI_acetyltransf"/>
</dbReference>
<comment type="catalytic activity">
    <reaction evidence="5">
        <text>N-terminal L-alanyl-[ribosomal protein bS18] + acetyl-CoA = N-terminal N(alpha)-acetyl-L-alanyl-[ribosomal protein bS18] + CoA + H(+)</text>
        <dbReference type="Rhea" id="RHEA:43756"/>
        <dbReference type="Rhea" id="RHEA-COMP:10676"/>
        <dbReference type="Rhea" id="RHEA-COMP:10677"/>
        <dbReference type="ChEBI" id="CHEBI:15378"/>
        <dbReference type="ChEBI" id="CHEBI:57287"/>
        <dbReference type="ChEBI" id="CHEBI:57288"/>
        <dbReference type="ChEBI" id="CHEBI:64718"/>
        <dbReference type="ChEBI" id="CHEBI:83683"/>
        <dbReference type="EC" id="2.3.1.266"/>
    </reaction>
</comment>
<protein>
    <recommendedName>
        <fullName evidence="5">[Ribosomal protein bS18]-alanine N-acetyltransferase</fullName>
        <ecNumber evidence="5">2.3.1.266</ecNumber>
    </recommendedName>
</protein>
<dbReference type="NCBIfam" id="TIGR01575">
    <property type="entry name" value="rimI"/>
    <property type="match status" value="1"/>
</dbReference>
<dbReference type="InterPro" id="IPR000182">
    <property type="entry name" value="GNAT_dom"/>
</dbReference>
<comment type="similarity">
    <text evidence="1 5">Belongs to the acetyltransferase family. RimI subfamily.</text>
</comment>
<gene>
    <name evidence="7" type="primary">rimI_3</name>
    <name evidence="7" type="ORF">PSI9734_02343</name>
</gene>
<evidence type="ECO:0000313" key="7">
    <source>
        <dbReference type="EMBL" id="CAB0151995.1"/>
    </source>
</evidence>